<dbReference type="EC" id="2.7.4.9" evidence="2"/>
<gene>
    <name evidence="2" type="ordered locus">RSal33209_3049</name>
</gene>
<organism evidence="2 3">
    <name type="scientific">Renibacterium salmoninarum (strain ATCC 33209 / DSM 20767 / JCM 11484 / NBRC 15589 / NCIMB 2235)</name>
    <dbReference type="NCBI Taxonomy" id="288705"/>
    <lineage>
        <taxon>Bacteria</taxon>
        <taxon>Bacillati</taxon>
        <taxon>Actinomycetota</taxon>
        <taxon>Actinomycetes</taxon>
        <taxon>Micrococcales</taxon>
        <taxon>Micrococcaceae</taxon>
        <taxon>Renibacterium</taxon>
    </lineage>
</organism>
<accession>A9WU98</accession>
<evidence type="ECO:0000313" key="2">
    <source>
        <dbReference type="EMBL" id="ABY24770.1"/>
    </source>
</evidence>
<dbReference type="GO" id="GO:0004798">
    <property type="term" value="F:dTMP kinase activity"/>
    <property type="evidence" value="ECO:0007669"/>
    <property type="project" value="UniProtKB-EC"/>
</dbReference>
<dbReference type="KEGG" id="rsa:RSal33209_3049"/>
<keyword evidence="2" id="KW-0418">Kinase</keyword>
<dbReference type="STRING" id="288705.RSal33209_3049"/>
<dbReference type="eggNOG" id="COG1331">
    <property type="taxonomic scope" value="Bacteria"/>
</dbReference>
<dbReference type="CDD" id="cd02955">
    <property type="entry name" value="SSP411"/>
    <property type="match status" value="1"/>
</dbReference>
<dbReference type="AlphaFoldDB" id="A9WU98"/>
<dbReference type="SUPFAM" id="SSF48208">
    <property type="entry name" value="Six-hairpin glycosidases"/>
    <property type="match status" value="1"/>
</dbReference>
<dbReference type="InterPro" id="IPR024705">
    <property type="entry name" value="Ssp411"/>
</dbReference>
<feature type="domain" description="Spermatogenesis-associated protein 20-like TRX" evidence="1">
    <location>
        <begin position="6"/>
        <end position="167"/>
    </location>
</feature>
<keyword evidence="3" id="KW-1185">Reference proteome</keyword>
<reference evidence="3" key="1">
    <citation type="journal article" date="2008" name="J. Bacteriol.">
        <title>Genome sequence of the fish pathogen Renibacterium salmoninarum suggests reductive evolution away from an environmental Arthrobacter ancestor.</title>
        <authorList>
            <person name="Wiens G.D."/>
            <person name="Rockey D.D."/>
            <person name="Wu Z."/>
            <person name="Chang J."/>
            <person name="Levy R."/>
            <person name="Crane S."/>
            <person name="Chen D.S."/>
            <person name="Capri G.R."/>
            <person name="Burnett J.R."/>
            <person name="Sudheesh P.S."/>
            <person name="Schipma M.J."/>
            <person name="Burd H."/>
            <person name="Bhattacharyya A."/>
            <person name="Rhodes L.D."/>
            <person name="Kaul R."/>
            <person name="Strom M.S."/>
        </authorList>
    </citation>
    <scope>NUCLEOTIDE SEQUENCE [LARGE SCALE GENOMIC DNA]</scope>
    <source>
        <strain evidence="3">ATCC 33209 / DSM 20767 / JCM 11484 / NBRC 15589 / NCIMB 2235</strain>
    </source>
</reference>
<evidence type="ECO:0000259" key="1">
    <source>
        <dbReference type="Pfam" id="PF03190"/>
    </source>
</evidence>
<proteinExistence type="predicted"/>
<dbReference type="InterPro" id="IPR036249">
    <property type="entry name" value="Thioredoxin-like_sf"/>
</dbReference>
<dbReference type="SUPFAM" id="SSF52833">
    <property type="entry name" value="Thioredoxin-like"/>
    <property type="match status" value="1"/>
</dbReference>
<dbReference type="RefSeq" id="WP_012246415.1">
    <property type="nucleotide sequence ID" value="NC_010168.1"/>
</dbReference>
<sequence length="686" mass="73438">MARAGTNALSGEESAYLRQHADHPVHWQPFGDEAFAAAQQSGVPIFLSVGYAACHWCHVMAHESFDDPVLAEYLNEHFVSVKVDREERPDVDAVYMAATQAMSGEGGWPMSVFLTPEGQAFHAGTYFPPRPLAGRPSFREVLAAVNEVWTERRAEVYESAGQLATALTGRPVALGKSDELDAVELLHSSVRKLAEQEDPDFAGFGRAPKFPPSPVLGFRLRATADQGLTATEARAMAARTLAAMANSSLQDQLAGGFARYSVTADWSLPHYEKMLYDNAQLLRRYAEWLKLPQGADYPPVEAQQVLRATADFMIAELLRADGAFASSLDADSISGASGALHEGAAYTWTKAALIEALGQDDGVRLADLMNIGETEAPLHPGRELSRLDRQFLDAIRPTLLSNRASRPQPALDEKAVAGWNGLAVGSLVEAWAVTDEPRYLAAVIRAAETLLQTHWRGGVLTRLTGGSRPGLLEDYAWCAEGYFLLYSATGDPRWYQIAEDILLAASQAFVSANGVIDAIPVSAELLRAQGGVQGADPMDNATPSGVAAFAEVLVRYAALSGSFEHRELTEKILAQLSPLAERVPRAMGAVLGTLLAVDSEPWEVAVVGEQGAAELLKVARMIPLPGLVIAPSGRTVLADEELVPLLRGRGLGPAGEAAAYLCQGMVCQRPTSGPAELAAELAAAPR</sequence>
<keyword evidence="2" id="KW-0808">Transferase</keyword>
<dbReference type="InterPro" id="IPR004879">
    <property type="entry name" value="Ssp411-like_TRX"/>
</dbReference>
<dbReference type="PANTHER" id="PTHR42899">
    <property type="entry name" value="SPERMATOGENESIS-ASSOCIATED PROTEIN 20"/>
    <property type="match status" value="1"/>
</dbReference>
<name>A9WU98_RENSM</name>
<dbReference type="Proteomes" id="UP000002007">
    <property type="component" value="Chromosome"/>
</dbReference>
<dbReference type="PIRSF" id="PIRSF006402">
    <property type="entry name" value="UCP006402_thioredoxin"/>
    <property type="match status" value="1"/>
</dbReference>
<protein>
    <submittedName>
        <fullName evidence="2">Thymidylate kinase</fullName>
        <ecNumber evidence="2">2.7.4.9</ecNumber>
    </submittedName>
</protein>
<dbReference type="HOGENOM" id="CLU_014051_4_2_11"/>
<dbReference type="InterPro" id="IPR008928">
    <property type="entry name" value="6-hairpin_glycosidase_sf"/>
</dbReference>
<dbReference type="GO" id="GO:0005975">
    <property type="term" value="P:carbohydrate metabolic process"/>
    <property type="evidence" value="ECO:0007669"/>
    <property type="project" value="InterPro"/>
</dbReference>
<dbReference type="Gene3D" id="3.40.30.10">
    <property type="entry name" value="Glutaredoxin"/>
    <property type="match status" value="1"/>
</dbReference>
<dbReference type="Pfam" id="PF03190">
    <property type="entry name" value="Thioredox_DsbH"/>
    <property type="match status" value="1"/>
</dbReference>
<dbReference type="PANTHER" id="PTHR42899:SF1">
    <property type="entry name" value="SPERMATOGENESIS-ASSOCIATED PROTEIN 20"/>
    <property type="match status" value="1"/>
</dbReference>
<evidence type="ECO:0000313" key="3">
    <source>
        <dbReference type="Proteomes" id="UP000002007"/>
    </source>
</evidence>
<dbReference type="EMBL" id="CP000910">
    <property type="protein sequence ID" value="ABY24770.1"/>
    <property type="molecule type" value="Genomic_DNA"/>
</dbReference>